<evidence type="ECO:0000256" key="11">
    <source>
        <dbReference type="ARBA" id="ARBA00048697"/>
    </source>
</evidence>
<feature type="binding site" evidence="12">
    <location>
        <position position="260"/>
    </location>
    <ligand>
        <name>[4Fe-4S] cluster</name>
        <dbReference type="ChEBI" id="CHEBI:49883"/>
        <label>2</label>
        <note>4Fe-4S-substrate</note>
    </ligand>
</feature>
<evidence type="ECO:0000259" key="13">
    <source>
        <dbReference type="PROSITE" id="PS51918"/>
    </source>
</evidence>
<dbReference type="GO" id="GO:0061799">
    <property type="term" value="F:cyclic pyranopterin monophosphate synthase activity"/>
    <property type="evidence" value="ECO:0007669"/>
    <property type="project" value="TreeGrafter"/>
</dbReference>
<dbReference type="InterPro" id="IPR013785">
    <property type="entry name" value="Aldolase_TIM"/>
</dbReference>
<dbReference type="PANTHER" id="PTHR22960:SF28">
    <property type="entry name" value="GTP 3',8-CYCLASE"/>
    <property type="match status" value="1"/>
</dbReference>
<evidence type="ECO:0000256" key="6">
    <source>
        <dbReference type="ARBA" id="ARBA00023004"/>
    </source>
</evidence>
<dbReference type="EMBL" id="SACS01000009">
    <property type="protein sequence ID" value="RVU37443.1"/>
    <property type="molecule type" value="Genomic_DNA"/>
</dbReference>
<feature type="domain" description="Radical SAM core" evidence="13">
    <location>
        <begin position="8"/>
        <end position="234"/>
    </location>
</feature>
<dbReference type="PROSITE" id="PS01305">
    <property type="entry name" value="MOAA_NIFB_PQQE"/>
    <property type="match status" value="1"/>
</dbReference>
<dbReference type="CDD" id="cd21117">
    <property type="entry name" value="Twitch_MoaA"/>
    <property type="match status" value="1"/>
</dbReference>
<sequence>MSNRLEDNFGRRFSYLRLSITEQCNFRCQYCLPDGSSVDASCSKAELTLPEIEILVRSFAALGTKKVRISGGEPSLRKDLCAIIRTIKAIPGIETVALSTNGYRLKKDVVAWREAGLDQLNISIDSLDAATFALITGQDRLSDILEGLELASELGFSAIKINTVLLKFYNAMALPDFLAFVQKRNISLRFIELMQTGDSNAFFKKQQQSASAWCEQLQQQGWQLQTPALHAGPAREYQHPDYQGKIGFITPYSEHFCDDCNRLRVSSTGQLFLCLFAEEHQNLRPLLQAVMRQNESSQNQQKPDTQVLQQWLQQQVQQKTASHLLTTQQTGATRHFAMIGG</sequence>
<feature type="binding site" evidence="12">
    <location>
        <position position="24"/>
    </location>
    <ligand>
        <name>[4Fe-4S] cluster</name>
        <dbReference type="ChEBI" id="CHEBI:49883"/>
        <label>1</label>
        <note>4Fe-4S-S-AdoMet</note>
    </ligand>
</feature>
<dbReference type="InterPro" id="IPR058240">
    <property type="entry name" value="rSAM_sf"/>
</dbReference>
<dbReference type="SFLD" id="SFLDG01067">
    <property type="entry name" value="SPASM/twitch_domain_containing"/>
    <property type="match status" value="1"/>
</dbReference>
<evidence type="ECO:0000256" key="7">
    <source>
        <dbReference type="ARBA" id="ARBA00023014"/>
    </source>
</evidence>
<evidence type="ECO:0000256" key="9">
    <source>
        <dbReference type="ARBA" id="ARBA00023150"/>
    </source>
</evidence>
<keyword evidence="8 12" id="KW-0342">GTP-binding</keyword>
<reference evidence="14 15" key="1">
    <citation type="submission" date="2019-01" db="EMBL/GenBank/DDBJ databases">
        <authorList>
            <person name="Chen W.-M."/>
        </authorList>
    </citation>
    <scope>NUCLEOTIDE SEQUENCE [LARGE SCALE GENOMIC DNA]</scope>
    <source>
        <strain evidence="14 15">KYPC3</strain>
    </source>
</reference>
<gene>
    <name evidence="12 14" type="primary">moaA</name>
    <name evidence="14" type="ORF">EOE67_09625</name>
</gene>
<feature type="binding site" evidence="12">
    <location>
        <position position="99"/>
    </location>
    <ligand>
        <name>GTP</name>
        <dbReference type="ChEBI" id="CHEBI:37565"/>
    </ligand>
</feature>
<keyword evidence="6 12" id="KW-0408">Iron</keyword>
<evidence type="ECO:0000256" key="10">
    <source>
        <dbReference type="ARBA" id="ARBA00023239"/>
    </source>
</evidence>
<dbReference type="CDD" id="cd01335">
    <property type="entry name" value="Radical_SAM"/>
    <property type="match status" value="1"/>
</dbReference>
<comment type="caution">
    <text evidence="14">The sequence shown here is derived from an EMBL/GenBank/DDBJ whole genome shotgun (WGS) entry which is preliminary data.</text>
</comment>
<dbReference type="HAMAP" id="MF_01225_B">
    <property type="entry name" value="MoaA_B"/>
    <property type="match status" value="1"/>
</dbReference>
<name>A0A437QSF8_9GAMM</name>
<dbReference type="OrthoDB" id="9763993at2"/>
<feature type="binding site" evidence="12">
    <location>
        <position position="28"/>
    </location>
    <ligand>
        <name>[4Fe-4S] cluster</name>
        <dbReference type="ChEBI" id="CHEBI:49883"/>
        <label>1</label>
        <note>4Fe-4S-S-AdoMet</note>
    </ligand>
</feature>
<keyword evidence="4 12" id="KW-0479">Metal-binding</keyword>
<feature type="binding site" evidence="12">
    <location>
        <position position="30"/>
    </location>
    <ligand>
        <name>S-adenosyl-L-methionine</name>
        <dbReference type="ChEBI" id="CHEBI:59789"/>
    </ligand>
</feature>
<keyword evidence="10 12" id="KW-0456">Lyase</keyword>
<accession>A0A437QSF8</accession>
<dbReference type="Proteomes" id="UP000283077">
    <property type="component" value="Unassembled WGS sequence"/>
</dbReference>
<dbReference type="EC" id="4.1.99.22" evidence="1 12"/>
<feature type="binding site" evidence="12">
    <location>
        <position position="72"/>
    </location>
    <ligand>
        <name>S-adenosyl-L-methionine</name>
        <dbReference type="ChEBI" id="CHEBI:59789"/>
    </ligand>
</feature>
<dbReference type="Gene3D" id="3.20.20.70">
    <property type="entry name" value="Aldolase class I"/>
    <property type="match status" value="1"/>
</dbReference>
<feature type="binding site" evidence="12">
    <location>
        <position position="274"/>
    </location>
    <ligand>
        <name>[4Fe-4S] cluster</name>
        <dbReference type="ChEBI" id="CHEBI:49883"/>
        <label>2</label>
        <note>4Fe-4S-substrate</note>
    </ligand>
</feature>
<dbReference type="InterPro" id="IPR006638">
    <property type="entry name" value="Elp3/MiaA/NifB-like_rSAM"/>
</dbReference>
<feature type="binding site" evidence="12">
    <location>
        <position position="31"/>
    </location>
    <ligand>
        <name>[4Fe-4S] cluster</name>
        <dbReference type="ChEBI" id="CHEBI:49883"/>
        <label>1</label>
        <note>4Fe-4S-S-AdoMet</note>
    </ligand>
</feature>
<keyword evidence="5 12" id="KW-0547">Nucleotide-binding</keyword>
<evidence type="ECO:0000256" key="5">
    <source>
        <dbReference type="ARBA" id="ARBA00022741"/>
    </source>
</evidence>
<feature type="binding site" evidence="12">
    <location>
        <begin position="262"/>
        <end position="264"/>
    </location>
    <ligand>
        <name>GTP</name>
        <dbReference type="ChEBI" id="CHEBI:37565"/>
    </ligand>
</feature>
<dbReference type="SFLD" id="SFLDS00029">
    <property type="entry name" value="Radical_SAM"/>
    <property type="match status" value="1"/>
</dbReference>
<dbReference type="GO" id="GO:0046872">
    <property type="term" value="F:metal ion binding"/>
    <property type="evidence" value="ECO:0007669"/>
    <property type="project" value="UniProtKB-KW"/>
</dbReference>
<dbReference type="InterPro" id="IPR007197">
    <property type="entry name" value="rSAM"/>
</dbReference>
<dbReference type="InterPro" id="IPR010505">
    <property type="entry name" value="MoaA_twitch"/>
</dbReference>
<comment type="similarity">
    <text evidence="12">Belongs to the radical SAM superfamily. MoaA family.</text>
</comment>
<feature type="binding site" evidence="12">
    <location>
        <position position="68"/>
    </location>
    <ligand>
        <name>GTP</name>
        <dbReference type="ChEBI" id="CHEBI:37565"/>
    </ligand>
</feature>
<dbReference type="PANTHER" id="PTHR22960">
    <property type="entry name" value="MOLYBDOPTERIN COFACTOR SYNTHESIS PROTEIN A"/>
    <property type="match status" value="1"/>
</dbReference>
<keyword evidence="2 12" id="KW-0004">4Fe-4S</keyword>
<comment type="pathway">
    <text evidence="12">Cofactor biosynthesis; molybdopterin biosynthesis.</text>
</comment>
<feature type="binding site" evidence="12">
    <location>
        <position position="17"/>
    </location>
    <ligand>
        <name>GTP</name>
        <dbReference type="ChEBI" id="CHEBI:37565"/>
    </ligand>
</feature>
<dbReference type="InterPro" id="IPR040064">
    <property type="entry name" value="MoaA-like"/>
</dbReference>
<evidence type="ECO:0000256" key="8">
    <source>
        <dbReference type="ARBA" id="ARBA00023134"/>
    </source>
</evidence>
<dbReference type="InterPro" id="IPR013483">
    <property type="entry name" value="MoaA"/>
</dbReference>
<comment type="catalytic activity">
    <reaction evidence="11 12">
        <text>GTP + AH2 + S-adenosyl-L-methionine = (8S)-3',8-cyclo-7,8-dihydroguanosine 5'-triphosphate + 5'-deoxyadenosine + L-methionine + A + H(+)</text>
        <dbReference type="Rhea" id="RHEA:49576"/>
        <dbReference type="ChEBI" id="CHEBI:13193"/>
        <dbReference type="ChEBI" id="CHEBI:15378"/>
        <dbReference type="ChEBI" id="CHEBI:17319"/>
        <dbReference type="ChEBI" id="CHEBI:17499"/>
        <dbReference type="ChEBI" id="CHEBI:37565"/>
        <dbReference type="ChEBI" id="CHEBI:57844"/>
        <dbReference type="ChEBI" id="CHEBI:59789"/>
        <dbReference type="ChEBI" id="CHEBI:131766"/>
        <dbReference type="EC" id="4.1.99.22"/>
    </reaction>
</comment>
<feature type="binding site" evidence="12">
    <location>
        <position position="194"/>
    </location>
    <ligand>
        <name>S-adenosyl-L-methionine</name>
        <dbReference type="ChEBI" id="CHEBI:59789"/>
    </ligand>
</feature>
<dbReference type="NCBIfam" id="TIGR02666">
    <property type="entry name" value="moaA"/>
    <property type="match status" value="1"/>
</dbReference>
<dbReference type="GO" id="GO:0005525">
    <property type="term" value="F:GTP binding"/>
    <property type="evidence" value="ECO:0007669"/>
    <property type="project" value="UniProtKB-UniRule"/>
</dbReference>
<dbReference type="SFLD" id="SFLDG01386">
    <property type="entry name" value="main_SPASM_domain-containing"/>
    <property type="match status" value="1"/>
</dbReference>
<feature type="binding site" evidence="12">
    <location>
        <position position="257"/>
    </location>
    <ligand>
        <name>[4Fe-4S] cluster</name>
        <dbReference type="ChEBI" id="CHEBI:49883"/>
        <label>2</label>
        <note>4Fe-4S-substrate</note>
    </ligand>
</feature>
<dbReference type="GO" id="GO:0061798">
    <property type="term" value="F:GTP 3',8'-cyclase activity"/>
    <property type="evidence" value="ECO:0007669"/>
    <property type="project" value="UniProtKB-UniRule"/>
</dbReference>
<evidence type="ECO:0000256" key="2">
    <source>
        <dbReference type="ARBA" id="ARBA00022485"/>
    </source>
</evidence>
<keyword evidence="15" id="KW-1185">Reference proteome</keyword>
<dbReference type="Pfam" id="PF04055">
    <property type="entry name" value="Radical_SAM"/>
    <property type="match status" value="1"/>
</dbReference>
<dbReference type="AlphaFoldDB" id="A0A437QSF8"/>
<dbReference type="SFLD" id="SFLDG01383">
    <property type="entry name" value="cyclic_pyranopterin_phosphate"/>
    <property type="match status" value="1"/>
</dbReference>
<dbReference type="GO" id="GO:0006777">
    <property type="term" value="P:Mo-molybdopterin cofactor biosynthetic process"/>
    <property type="evidence" value="ECO:0007669"/>
    <property type="project" value="UniProtKB-UniRule"/>
</dbReference>
<dbReference type="PROSITE" id="PS51918">
    <property type="entry name" value="RADICAL_SAM"/>
    <property type="match status" value="1"/>
</dbReference>
<keyword evidence="3 12" id="KW-0949">S-adenosyl-L-methionine</keyword>
<evidence type="ECO:0000313" key="14">
    <source>
        <dbReference type="EMBL" id="RVU37443.1"/>
    </source>
</evidence>
<feature type="binding site" evidence="12">
    <location>
        <position position="123"/>
    </location>
    <ligand>
        <name>S-adenosyl-L-methionine</name>
        <dbReference type="ChEBI" id="CHEBI:59789"/>
    </ligand>
</feature>
<evidence type="ECO:0000256" key="3">
    <source>
        <dbReference type="ARBA" id="ARBA00022691"/>
    </source>
</evidence>
<dbReference type="UniPathway" id="UPA00344"/>
<comment type="function">
    <text evidence="12">Catalyzes the cyclization of GTP to (8S)-3',8-cyclo-7,8-dihydroguanosine 5'-triphosphate.</text>
</comment>
<comment type="subunit">
    <text evidence="12">Monomer and homodimer.</text>
</comment>
<dbReference type="InterPro" id="IPR000385">
    <property type="entry name" value="MoaA_NifB_PqqE_Fe-S-bd_CS"/>
</dbReference>
<dbReference type="SUPFAM" id="SSF102114">
    <property type="entry name" value="Radical SAM enzymes"/>
    <property type="match status" value="1"/>
</dbReference>
<feature type="binding site" evidence="12">
    <location>
        <position position="160"/>
    </location>
    <ligand>
        <name>GTP</name>
        <dbReference type="ChEBI" id="CHEBI:37565"/>
    </ligand>
</feature>
<comment type="cofactor">
    <cofactor evidence="12">
        <name>[4Fe-4S] cluster</name>
        <dbReference type="ChEBI" id="CHEBI:49883"/>
    </cofactor>
    <text evidence="12">Binds 2 [4Fe-4S] clusters. Binds 1 [4Fe-4S] cluster coordinated with 3 cysteines and an exchangeable S-adenosyl-L-methionine and 1 [4Fe-4S] cluster coordinated with 3 cysteines and the GTP-derived substrate.</text>
</comment>
<evidence type="ECO:0000313" key="15">
    <source>
        <dbReference type="Proteomes" id="UP000283077"/>
    </source>
</evidence>
<protein>
    <recommendedName>
        <fullName evidence="1 12">GTP 3',8-cyclase</fullName>
        <ecNumber evidence="1 12">4.1.99.22</ecNumber>
    </recommendedName>
    <alternativeName>
        <fullName evidence="12">Molybdenum cofactor biosynthesis protein A</fullName>
    </alternativeName>
</protein>
<dbReference type="GO" id="GO:1904047">
    <property type="term" value="F:S-adenosyl-L-methionine binding"/>
    <property type="evidence" value="ECO:0007669"/>
    <property type="project" value="UniProtKB-UniRule"/>
</dbReference>
<evidence type="ECO:0000256" key="4">
    <source>
        <dbReference type="ARBA" id="ARBA00022723"/>
    </source>
</evidence>
<dbReference type="SMART" id="SM00729">
    <property type="entry name" value="Elp3"/>
    <property type="match status" value="1"/>
</dbReference>
<dbReference type="InterPro" id="IPR050105">
    <property type="entry name" value="MoCo_biosynth_MoaA/MoaC"/>
</dbReference>
<dbReference type="Pfam" id="PF06463">
    <property type="entry name" value="Mob_synth_C"/>
    <property type="match status" value="1"/>
</dbReference>
<keyword evidence="7 12" id="KW-0411">Iron-sulfur</keyword>
<proteinExistence type="inferred from homology"/>
<evidence type="ECO:0000256" key="1">
    <source>
        <dbReference type="ARBA" id="ARBA00012167"/>
    </source>
</evidence>
<keyword evidence="9 12" id="KW-0501">Molybdenum cofactor biosynthesis</keyword>
<dbReference type="RefSeq" id="WP_127698885.1">
    <property type="nucleotide sequence ID" value="NZ_SACS01000009.1"/>
</dbReference>
<organism evidence="14 15">
    <name type="scientific">Rheinheimera riviphila</name>
    <dbReference type="NCBI Taxonomy" id="1834037"/>
    <lineage>
        <taxon>Bacteria</taxon>
        <taxon>Pseudomonadati</taxon>
        <taxon>Pseudomonadota</taxon>
        <taxon>Gammaproteobacteria</taxon>
        <taxon>Chromatiales</taxon>
        <taxon>Chromatiaceae</taxon>
        <taxon>Rheinheimera</taxon>
    </lineage>
</organism>
<evidence type="ECO:0000256" key="12">
    <source>
        <dbReference type="HAMAP-Rule" id="MF_01225"/>
    </source>
</evidence>
<dbReference type="GO" id="GO:0051539">
    <property type="term" value="F:4 iron, 4 sulfur cluster binding"/>
    <property type="evidence" value="ECO:0007669"/>
    <property type="project" value="UniProtKB-UniRule"/>
</dbReference>